<dbReference type="KEGG" id="ssl:SS1G_01865"/>
<reference evidence="3" key="1">
    <citation type="journal article" date="2011" name="PLoS Genet.">
        <title>Genomic analysis of the necrotrophic fungal pathogens Sclerotinia sclerotiorum and Botrytis cinerea.</title>
        <authorList>
            <person name="Amselem J."/>
            <person name="Cuomo C.A."/>
            <person name="van Kan J.A."/>
            <person name="Viaud M."/>
            <person name="Benito E.P."/>
            <person name="Couloux A."/>
            <person name="Coutinho P.M."/>
            <person name="de Vries R.P."/>
            <person name="Dyer P.S."/>
            <person name="Fillinger S."/>
            <person name="Fournier E."/>
            <person name="Gout L."/>
            <person name="Hahn M."/>
            <person name="Kohn L."/>
            <person name="Lapalu N."/>
            <person name="Plummer K.M."/>
            <person name="Pradier J.M."/>
            <person name="Quevillon E."/>
            <person name="Sharon A."/>
            <person name="Simon A."/>
            <person name="ten Have A."/>
            <person name="Tudzynski B."/>
            <person name="Tudzynski P."/>
            <person name="Wincker P."/>
            <person name="Andrew M."/>
            <person name="Anthouard V."/>
            <person name="Beever R.E."/>
            <person name="Beffa R."/>
            <person name="Benoit I."/>
            <person name="Bouzid O."/>
            <person name="Brault B."/>
            <person name="Chen Z."/>
            <person name="Choquer M."/>
            <person name="Collemare J."/>
            <person name="Cotton P."/>
            <person name="Danchin E.G."/>
            <person name="Da Silva C."/>
            <person name="Gautier A."/>
            <person name="Giraud C."/>
            <person name="Giraud T."/>
            <person name="Gonzalez C."/>
            <person name="Grossetete S."/>
            <person name="Guldener U."/>
            <person name="Henrissat B."/>
            <person name="Howlett B.J."/>
            <person name="Kodira C."/>
            <person name="Kretschmer M."/>
            <person name="Lappartient A."/>
            <person name="Leroch M."/>
            <person name="Levis C."/>
            <person name="Mauceli E."/>
            <person name="Neuveglise C."/>
            <person name="Oeser B."/>
            <person name="Pearson M."/>
            <person name="Poulain J."/>
            <person name="Poussereau N."/>
            <person name="Quesneville H."/>
            <person name="Rascle C."/>
            <person name="Schumacher J."/>
            <person name="Segurens B."/>
            <person name="Sexton A."/>
            <person name="Silva E."/>
            <person name="Sirven C."/>
            <person name="Soanes D.M."/>
            <person name="Talbot N.J."/>
            <person name="Templeton M."/>
            <person name="Yandava C."/>
            <person name="Yarden O."/>
            <person name="Zeng Q."/>
            <person name="Rollins J.A."/>
            <person name="Lebrun M.H."/>
            <person name="Dickman M."/>
        </authorList>
    </citation>
    <scope>NUCLEOTIDE SEQUENCE [LARGE SCALE GENOMIC DNA]</scope>
    <source>
        <strain evidence="3">ATCC 18683 / 1980 / Ss-1</strain>
    </source>
</reference>
<keyword evidence="3" id="KW-1185">Reference proteome</keyword>
<feature type="compositionally biased region" description="Basic and acidic residues" evidence="1">
    <location>
        <begin position="33"/>
        <end position="48"/>
    </location>
</feature>
<evidence type="ECO:0000313" key="3">
    <source>
        <dbReference type="Proteomes" id="UP000001312"/>
    </source>
</evidence>
<dbReference type="RefSeq" id="XP_001597669.1">
    <property type="nucleotide sequence ID" value="XM_001597619.1"/>
</dbReference>
<evidence type="ECO:0000313" key="2">
    <source>
        <dbReference type="EMBL" id="EDN96937.1"/>
    </source>
</evidence>
<sequence>MQMKFIGEAGAVVRSATRFLPYDWQIEGAGKREWEEGMGRGNGKREWEEGGTGEGPINKRGARTSSQKFIRHEPEMFKTFVIA</sequence>
<dbReference type="EMBL" id="CH476622">
    <property type="protein sequence ID" value="EDN96937.1"/>
    <property type="molecule type" value="Genomic_DNA"/>
</dbReference>
<proteinExistence type="predicted"/>
<protein>
    <submittedName>
        <fullName evidence="2">Uncharacterized protein</fullName>
    </submittedName>
</protein>
<gene>
    <name evidence="2" type="ORF">SS1G_01865</name>
</gene>
<dbReference type="Proteomes" id="UP000001312">
    <property type="component" value="Unassembled WGS sequence"/>
</dbReference>
<dbReference type="GeneID" id="5494100"/>
<organism evidence="2 3">
    <name type="scientific">Sclerotinia sclerotiorum (strain ATCC 18683 / 1980 / Ss-1)</name>
    <name type="common">White mold</name>
    <name type="synonym">Whetzelinia sclerotiorum</name>
    <dbReference type="NCBI Taxonomy" id="665079"/>
    <lineage>
        <taxon>Eukaryota</taxon>
        <taxon>Fungi</taxon>
        <taxon>Dikarya</taxon>
        <taxon>Ascomycota</taxon>
        <taxon>Pezizomycotina</taxon>
        <taxon>Leotiomycetes</taxon>
        <taxon>Helotiales</taxon>
        <taxon>Sclerotiniaceae</taxon>
        <taxon>Sclerotinia</taxon>
    </lineage>
</organism>
<evidence type="ECO:0000256" key="1">
    <source>
        <dbReference type="SAM" id="MobiDB-lite"/>
    </source>
</evidence>
<accession>A7E985</accession>
<dbReference type="InParanoid" id="A7E985"/>
<name>A7E985_SCLS1</name>
<dbReference type="HOGENOM" id="CLU_2543970_0_0_1"/>
<dbReference type="AlphaFoldDB" id="A7E985"/>
<feature type="region of interest" description="Disordered" evidence="1">
    <location>
        <begin position="33"/>
        <end position="66"/>
    </location>
</feature>